<proteinExistence type="predicted"/>
<reference evidence="1 2" key="1">
    <citation type="submission" date="2019-11" db="EMBL/GenBank/DDBJ databases">
        <title>Draft Genome Sequence of Plant Growth-Promoting Rhizosphere-Associated Bacteria.</title>
        <authorList>
            <person name="Vasilyev I.Y."/>
            <person name="Radchenko V."/>
            <person name="Ilnitskaya E.V."/>
        </authorList>
    </citation>
    <scope>NUCLEOTIDE SEQUENCE [LARGE SCALE GENOMIC DNA]</scope>
    <source>
        <strain evidence="1 2">VRA_07sq_f</strain>
    </source>
</reference>
<dbReference type="AlphaFoldDB" id="A0A844ECA9"/>
<accession>A0A844ECA9</accession>
<dbReference type="Proteomes" id="UP000491237">
    <property type="component" value="Unassembled WGS sequence"/>
</dbReference>
<evidence type="ECO:0000313" key="2">
    <source>
        <dbReference type="Proteomes" id="UP000491237"/>
    </source>
</evidence>
<evidence type="ECO:0000313" key="1">
    <source>
        <dbReference type="EMBL" id="MSE19732.1"/>
    </source>
</evidence>
<comment type="caution">
    <text evidence="1">The sequence shown here is derived from an EMBL/GenBank/DDBJ whole genome shotgun (WGS) entry which is preliminary data.</text>
</comment>
<organism evidence="1 2">
    <name type="scientific">Lentilactobacillus parabuchneri</name>
    <dbReference type="NCBI Taxonomy" id="152331"/>
    <lineage>
        <taxon>Bacteria</taxon>
        <taxon>Bacillati</taxon>
        <taxon>Bacillota</taxon>
        <taxon>Bacilli</taxon>
        <taxon>Lactobacillales</taxon>
        <taxon>Lactobacillaceae</taxon>
        <taxon>Lentilactobacillus</taxon>
    </lineage>
</organism>
<dbReference type="EMBL" id="WKKY01000002">
    <property type="protein sequence ID" value="MSE19732.1"/>
    <property type="molecule type" value="Genomic_DNA"/>
</dbReference>
<sequence>MDEEIEEVETEPVEDEADDEIEDVTEPTLTYQVKDGRIINLVDGFEAMVQAIDKILKTERFVYPIYSDQYGNDFPELFGKDFGYSEVEVERMLDEALMADDRVLSTSVDEIDETDSTTLLVTGSCETVYGSIPLEKEVSLVDES</sequence>
<protein>
    <submittedName>
        <fullName evidence="1">DUF2634 domain-containing protein</fullName>
    </submittedName>
</protein>
<gene>
    <name evidence="1" type="ORF">GKC44_00330</name>
</gene>
<name>A0A844ECA9_9LACO</name>
<dbReference type="Pfam" id="PF10934">
    <property type="entry name" value="Sheath_initiator"/>
    <property type="match status" value="1"/>
</dbReference>
<dbReference type="InterPro" id="IPR020288">
    <property type="entry name" value="Sheath_initiator"/>
</dbReference>